<gene>
    <name evidence="1" type="ORF">Golob_024052</name>
</gene>
<dbReference type="Proteomes" id="UP000593572">
    <property type="component" value="Unassembled WGS sequence"/>
</dbReference>
<sequence length="99" mass="11174">MEGILISKLPILNASTFAYYKECMRAFTKYIEDNTSRVVLTRQEQIVVVVNGEFIPISKCTTCCEAWAIIETTHGGTTSVKQSKAPDVNDHAWEFDNVR</sequence>
<dbReference type="EMBL" id="JABEZX010336429">
    <property type="protein sequence ID" value="MBA0576050.1"/>
    <property type="molecule type" value="Genomic_DNA"/>
</dbReference>
<comment type="caution">
    <text evidence="1">The sequence shown here is derived from an EMBL/GenBank/DDBJ whole genome shotgun (WGS) entry which is preliminary data.</text>
</comment>
<accession>A0A7J8NGR2</accession>
<name>A0A7J8NGR2_9ROSI</name>
<reference evidence="1 2" key="1">
    <citation type="journal article" date="2019" name="Genome Biol. Evol.">
        <title>Insights into the evolution of the New World diploid cottons (Gossypium, subgenus Houzingenia) based on genome sequencing.</title>
        <authorList>
            <person name="Grover C.E."/>
            <person name="Arick M.A. 2nd"/>
            <person name="Thrash A."/>
            <person name="Conover J.L."/>
            <person name="Sanders W.S."/>
            <person name="Peterson D.G."/>
            <person name="Frelichowski J.E."/>
            <person name="Scheffler J.A."/>
            <person name="Scheffler B.E."/>
            <person name="Wendel J.F."/>
        </authorList>
    </citation>
    <scope>NUCLEOTIDE SEQUENCE [LARGE SCALE GENOMIC DNA]</scope>
    <source>
        <strain evidence="1">157</strain>
        <tissue evidence="1">Leaf</tissue>
    </source>
</reference>
<proteinExistence type="predicted"/>
<dbReference type="AlphaFoldDB" id="A0A7J8NGR2"/>
<protein>
    <submittedName>
        <fullName evidence="1">Uncharacterized protein</fullName>
    </submittedName>
</protein>
<keyword evidence="2" id="KW-1185">Reference proteome</keyword>
<organism evidence="1 2">
    <name type="scientific">Gossypium lobatum</name>
    <dbReference type="NCBI Taxonomy" id="34289"/>
    <lineage>
        <taxon>Eukaryota</taxon>
        <taxon>Viridiplantae</taxon>
        <taxon>Streptophyta</taxon>
        <taxon>Embryophyta</taxon>
        <taxon>Tracheophyta</taxon>
        <taxon>Spermatophyta</taxon>
        <taxon>Magnoliopsida</taxon>
        <taxon>eudicotyledons</taxon>
        <taxon>Gunneridae</taxon>
        <taxon>Pentapetalae</taxon>
        <taxon>rosids</taxon>
        <taxon>malvids</taxon>
        <taxon>Malvales</taxon>
        <taxon>Malvaceae</taxon>
        <taxon>Malvoideae</taxon>
        <taxon>Gossypium</taxon>
    </lineage>
</organism>
<evidence type="ECO:0000313" key="1">
    <source>
        <dbReference type="EMBL" id="MBA0576050.1"/>
    </source>
</evidence>
<evidence type="ECO:0000313" key="2">
    <source>
        <dbReference type="Proteomes" id="UP000593572"/>
    </source>
</evidence>